<dbReference type="Proteomes" id="UP000018851">
    <property type="component" value="Chromosome"/>
</dbReference>
<reference evidence="2 3" key="1">
    <citation type="submission" date="2013-07" db="EMBL/GenBank/DDBJ databases">
        <title>Completed genome of Sphingomonas sanxanigenens NX02.</title>
        <authorList>
            <person name="Ma T."/>
            <person name="Huang H."/>
            <person name="Wu M."/>
            <person name="Li X."/>
            <person name="Li G."/>
        </authorList>
    </citation>
    <scope>NUCLEOTIDE SEQUENCE [LARGE SCALE GENOMIC DNA]</scope>
    <source>
        <strain evidence="2 3">NX02</strain>
    </source>
</reference>
<evidence type="ECO:0000313" key="2">
    <source>
        <dbReference type="EMBL" id="AHE52017.1"/>
    </source>
</evidence>
<feature type="region of interest" description="Disordered" evidence="1">
    <location>
        <begin position="28"/>
        <end position="71"/>
    </location>
</feature>
<evidence type="ECO:0000313" key="3">
    <source>
        <dbReference type="Proteomes" id="UP000018851"/>
    </source>
</evidence>
<gene>
    <name evidence="2" type="ORF">NX02_01255</name>
</gene>
<sequence length="71" mass="7268">MKAHDPSCRARSPAGAVAFNAAATTPPPVRSARIFENPGTAPAASGKTILDTTTDPSREDGLPSVNRHASV</sequence>
<name>W0A6C9_9SPHN</name>
<organism evidence="2 3">
    <name type="scientific">Sphingomonas sanxanigenens DSM 19645 = NX02</name>
    <dbReference type="NCBI Taxonomy" id="1123269"/>
    <lineage>
        <taxon>Bacteria</taxon>
        <taxon>Pseudomonadati</taxon>
        <taxon>Pseudomonadota</taxon>
        <taxon>Alphaproteobacteria</taxon>
        <taxon>Sphingomonadales</taxon>
        <taxon>Sphingomonadaceae</taxon>
        <taxon>Sphingomonas</taxon>
    </lineage>
</organism>
<accession>W0A6C9</accession>
<dbReference type="HOGENOM" id="CLU_2737976_0_0_5"/>
<proteinExistence type="predicted"/>
<evidence type="ECO:0000256" key="1">
    <source>
        <dbReference type="SAM" id="MobiDB-lite"/>
    </source>
</evidence>
<dbReference type="EMBL" id="CP006644">
    <property type="protein sequence ID" value="AHE52017.1"/>
    <property type="molecule type" value="Genomic_DNA"/>
</dbReference>
<protein>
    <submittedName>
        <fullName evidence="2">Uncharacterized protein</fullName>
    </submittedName>
</protein>
<dbReference type="KEGG" id="ssan:NX02_01255"/>
<dbReference type="AlphaFoldDB" id="W0A6C9"/>
<keyword evidence="3" id="KW-1185">Reference proteome</keyword>
<dbReference type="RefSeq" id="WP_025290394.1">
    <property type="nucleotide sequence ID" value="NZ_CP006644.1"/>
</dbReference>
<dbReference type="PATRIC" id="fig|1123269.5.peg.253"/>